<evidence type="ECO:0000256" key="1">
    <source>
        <dbReference type="SAM" id="Phobius"/>
    </source>
</evidence>
<comment type="caution">
    <text evidence="3">The sequence shown here is derived from an EMBL/GenBank/DDBJ whole genome shotgun (WGS) entry which is preliminary data.</text>
</comment>
<keyword evidence="1" id="KW-0812">Transmembrane</keyword>
<keyword evidence="1" id="KW-1133">Transmembrane helix</keyword>
<feature type="domain" description="Inner membrane protein YgaP-like transmembrane" evidence="2">
    <location>
        <begin position="13"/>
        <end position="65"/>
    </location>
</feature>
<reference evidence="3 4" key="1">
    <citation type="submission" date="2018-02" db="EMBL/GenBank/DDBJ databases">
        <title>Novel Leptospira species isolated from soil and water in Japan.</title>
        <authorList>
            <person name="Nakao R."/>
            <person name="Masuzawa T."/>
        </authorList>
    </citation>
    <scope>NUCLEOTIDE SEQUENCE [LARGE SCALE GENOMIC DNA]</scope>
    <source>
        <strain evidence="3 4">YH101</strain>
    </source>
</reference>
<sequence length="77" mass="8507">MVMYLASTKTWYLERVLYLIAGIMSLLGVSLGFFLSPWGFLLNVLVGLNLIIFASTGFCIMSVLLARLGIQAKCSKE</sequence>
<keyword evidence="1" id="KW-0472">Membrane</keyword>
<dbReference type="AlphaFoldDB" id="A0A2P2DZR1"/>
<dbReference type="EMBL" id="BFBB01000004">
    <property type="protein sequence ID" value="GBF50131.1"/>
    <property type="molecule type" value="Genomic_DNA"/>
</dbReference>
<proteinExistence type="predicted"/>
<dbReference type="Pfam" id="PF11127">
    <property type="entry name" value="YgaP-like_TM"/>
    <property type="match status" value="1"/>
</dbReference>
<organism evidence="3 4">
    <name type="scientific">Leptospira ryugenii</name>
    <dbReference type="NCBI Taxonomy" id="1917863"/>
    <lineage>
        <taxon>Bacteria</taxon>
        <taxon>Pseudomonadati</taxon>
        <taxon>Spirochaetota</taxon>
        <taxon>Spirochaetia</taxon>
        <taxon>Leptospirales</taxon>
        <taxon>Leptospiraceae</taxon>
        <taxon>Leptospira</taxon>
    </lineage>
</organism>
<dbReference type="Proteomes" id="UP000245133">
    <property type="component" value="Unassembled WGS sequence"/>
</dbReference>
<keyword evidence="4" id="KW-1185">Reference proteome</keyword>
<evidence type="ECO:0000313" key="3">
    <source>
        <dbReference type="EMBL" id="GBF50131.1"/>
    </source>
</evidence>
<feature type="transmembrane region" description="Helical" evidence="1">
    <location>
        <begin position="12"/>
        <end position="34"/>
    </location>
</feature>
<evidence type="ECO:0000313" key="4">
    <source>
        <dbReference type="Proteomes" id="UP000245133"/>
    </source>
</evidence>
<evidence type="ECO:0000259" key="2">
    <source>
        <dbReference type="Pfam" id="PF11127"/>
    </source>
</evidence>
<dbReference type="Gene3D" id="6.10.140.1340">
    <property type="match status" value="1"/>
</dbReference>
<feature type="transmembrane region" description="Helical" evidence="1">
    <location>
        <begin position="40"/>
        <end position="66"/>
    </location>
</feature>
<gene>
    <name evidence="3" type="ORF">LPTSP4_16550</name>
</gene>
<dbReference type="InterPro" id="IPR021309">
    <property type="entry name" value="YgaP-like_TM"/>
</dbReference>
<accession>A0A2P2DZR1</accession>
<protein>
    <recommendedName>
        <fullName evidence="2">Inner membrane protein YgaP-like transmembrane domain-containing protein</fullName>
    </recommendedName>
</protein>
<name>A0A2P2DZR1_9LEPT</name>